<dbReference type="PANTHER" id="PTHR45138">
    <property type="entry name" value="REGULATORY COMPONENTS OF SENSORY TRANSDUCTION SYSTEM"/>
    <property type="match status" value="1"/>
</dbReference>
<dbReference type="InterPro" id="IPR013655">
    <property type="entry name" value="PAS_fold_3"/>
</dbReference>
<sequence>MTDLESYTGLDRLTACFREFHRLSLSRYGSYSELYADYLMTGIRLFDMPVGIISRISDDQYHILAVLPDTTGLTVGDKLPLGDTYCSAVISQQTSMAVAHAAKDASFAKHPAYRQMLLEAYLAAPIWVEGEIYGTINFTAPEQRERAFDEVDVELIELMAGRIGQVIEQDQTDRRRQEALSLLRENTELFESAFQYAPIGMALVSVEGRWLRVNNALNKIFGYSDSELLSIDFQQLTHPKDLDLDLAFLGEVLEGKRDSYRMEKRYFHKNGQQIHALLSVSMVRDEAGEAAYFVSQIQDISAQKRAEAELLERQSELQSLNHQLEVLSTTDPLTQLGNRRELDQRLAEELQRSARSGEPLSLLLIDVDHFKRYNDNFGHPAGDLALRSLAIELRKLARANDSAIRQGGEEFMLLLPDTDEAGCHAVAQRLSQVVADIAGLQSAITVSTGGVTWQPKPDTKQAVAADVLLKSADQALYRAKQAGRNRHCQAPLV</sequence>
<dbReference type="SMART" id="SM00267">
    <property type="entry name" value="GGDEF"/>
    <property type="match status" value="1"/>
</dbReference>
<proteinExistence type="predicted"/>
<organism evidence="7 8">
    <name type="scientific">Sediminihaliea albiluteola</name>
    <dbReference type="NCBI Taxonomy" id="2758564"/>
    <lineage>
        <taxon>Bacteria</taxon>
        <taxon>Pseudomonadati</taxon>
        <taxon>Pseudomonadota</taxon>
        <taxon>Gammaproteobacteria</taxon>
        <taxon>Cellvibrionales</taxon>
        <taxon>Halieaceae</taxon>
        <taxon>Sediminihaliea</taxon>
    </lineage>
</organism>
<dbReference type="Gene3D" id="3.30.450.20">
    <property type="entry name" value="PAS domain"/>
    <property type="match status" value="1"/>
</dbReference>
<dbReference type="InterPro" id="IPR029016">
    <property type="entry name" value="GAF-like_dom_sf"/>
</dbReference>
<dbReference type="GO" id="GO:0052621">
    <property type="term" value="F:diguanylate cyclase activity"/>
    <property type="evidence" value="ECO:0007669"/>
    <property type="project" value="UniProtKB-EC"/>
</dbReference>
<feature type="domain" description="PAC" evidence="5">
    <location>
        <begin position="260"/>
        <end position="312"/>
    </location>
</feature>
<dbReference type="PANTHER" id="PTHR45138:SF9">
    <property type="entry name" value="DIGUANYLATE CYCLASE DGCM-RELATED"/>
    <property type="match status" value="1"/>
</dbReference>
<dbReference type="FunFam" id="3.30.70.270:FF:000001">
    <property type="entry name" value="Diguanylate cyclase domain protein"/>
    <property type="match status" value="1"/>
</dbReference>
<accession>A0A7W2YJ51</accession>
<comment type="catalytic activity">
    <reaction evidence="3">
        <text>2 GTP = 3',3'-c-di-GMP + 2 diphosphate</text>
        <dbReference type="Rhea" id="RHEA:24898"/>
        <dbReference type="ChEBI" id="CHEBI:33019"/>
        <dbReference type="ChEBI" id="CHEBI:37565"/>
        <dbReference type="ChEBI" id="CHEBI:58805"/>
        <dbReference type="EC" id="2.7.7.65"/>
    </reaction>
</comment>
<feature type="domain" description="PAS" evidence="4">
    <location>
        <begin position="186"/>
        <end position="256"/>
    </location>
</feature>
<dbReference type="InterPro" id="IPR001610">
    <property type="entry name" value="PAC"/>
</dbReference>
<dbReference type="SUPFAM" id="SSF55785">
    <property type="entry name" value="PYP-like sensor domain (PAS domain)"/>
    <property type="match status" value="1"/>
</dbReference>
<comment type="cofactor">
    <cofactor evidence="1">
        <name>Mg(2+)</name>
        <dbReference type="ChEBI" id="CHEBI:18420"/>
    </cofactor>
</comment>
<dbReference type="InterPro" id="IPR050469">
    <property type="entry name" value="Diguanylate_Cyclase"/>
</dbReference>
<dbReference type="EMBL" id="JACFXU010000013">
    <property type="protein sequence ID" value="MBA6412264.1"/>
    <property type="molecule type" value="Genomic_DNA"/>
</dbReference>
<dbReference type="SMART" id="SM00091">
    <property type="entry name" value="PAS"/>
    <property type="match status" value="1"/>
</dbReference>
<dbReference type="SMART" id="SM00065">
    <property type="entry name" value="GAF"/>
    <property type="match status" value="1"/>
</dbReference>
<dbReference type="NCBIfam" id="TIGR00254">
    <property type="entry name" value="GGDEF"/>
    <property type="match status" value="1"/>
</dbReference>
<dbReference type="Pfam" id="PF13185">
    <property type="entry name" value="GAF_2"/>
    <property type="match status" value="1"/>
</dbReference>
<dbReference type="PROSITE" id="PS50887">
    <property type="entry name" value="GGDEF"/>
    <property type="match status" value="1"/>
</dbReference>
<comment type="caution">
    <text evidence="7">The sequence shown here is derived from an EMBL/GenBank/DDBJ whole genome shotgun (WGS) entry which is preliminary data.</text>
</comment>
<name>A0A7W2YJ51_9GAMM</name>
<feature type="domain" description="GGDEF" evidence="6">
    <location>
        <begin position="358"/>
        <end position="492"/>
    </location>
</feature>
<dbReference type="SUPFAM" id="SSF55073">
    <property type="entry name" value="Nucleotide cyclase"/>
    <property type="match status" value="1"/>
</dbReference>
<dbReference type="InterPro" id="IPR035965">
    <property type="entry name" value="PAS-like_dom_sf"/>
</dbReference>
<gene>
    <name evidence="7" type="ORF">H2508_03985</name>
</gene>
<dbReference type="SUPFAM" id="SSF55781">
    <property type="entry name" value="GAF domain-like"/>
    <property type="match status" value="1"/>
</dbReference>
<dbReference type="NCBIfam" id="TIGR00229">
    <property type="entry name" value="sensory_box"/>
    <property type="match status" value="1"/>
</dbReference>
<dbReference type="Gene3D" id="3.30.70.270">
    <property type="match status" value="1"/>
</dbReference>
<evidence type="ECO:0000259" key="5">
    <source>
        <dbReference type="PROSITE" id="PS50113"/>
    </source>
</evidence>
<dbReference type="InterPro" id="IPR029787">
    <property type="entry name" value="Nucleotide_cyclase"/>
</dbReference>
<dbReference type="SMART" id="SM00086">
    <property type="entry name" value="PAC"/>
    <property type="match status" value="1"/>
</dbReference>
<dbReference type="CDD" id="cd00130">
    <property type="entry name" value="PAS"/>
    <property type="match status" value="1"/>
</dbReference>
<keyword evidence="8" id="KW-1185">Reference proteome</keyword>
<dbReference type="GO" id="GO:0005886">
    <property type="term" value="C:plasma membrane"/>
    <property type="evidence" value="ECO:0007669"/>
    <property type="project" value="TreeGrafter"/>
</dbReference>
<evidence type="ECO:0000256" key="1">
    <source>
        <dbReference type="ARBA" id="ARBA00001946"/>
    </source>
</evidence>
<reference evidence="7 8" key="1">
    <citation type="submission" date="2020-07" db="EMBL/GenBank/DDBJ databases">
        <title>Halieaceae bacterium, F7430, whole genome shotgun sequencing project.</title>
        <authorList>
            <person name="Jiang S."/>
            <person name="Liu Z.W."/>
            <person name="Du Z.J."/>
        </authorList>
    </citation>
    <scope>NUCLEOTIDE SEQUENCE [LARGE SCALE GENOMIC DNA]</scope>
    <source>
        <strain evidence="7 8">F7430</strain>
    </source>
</reference>
<dbReference type="InterPro" id="IPR000014">
    <property type="entry name" value="PAS"/>
</dbReference>
<dbReference type="InterPro" id="IPR003018">
    <property type="entry name" value="GAF"/>
</dbReference>
<dbReference type="Pfam" id="PF08447">
    <property type="entry name" value="PAS_3"/>
    <property type="match status" value="1"/>
</dbReference>
<dbReference type="Gene3D" id="3.30.450.40">
    <property type="match status" value="1"/>
</dbReference>
<evidence type="ECO:0000259" key="6">
    <source>
        <dbReference type="PROSITE" id="PS50887"/>
    </source>
</evidence>
<dbReference type="InterPro" id="IPR000700">
    <property type="entry name" value="PAS-assoc_C"/>
</dbReference>
<evidence type="ECO:0000259" key="4">
    <source>
        <dbReference type="PROSITE" id="PS50112"/>
    </source>
</evidence>
<dbReference type="GO" id="GO:1902201">
    <property type="term" value="P:negative regulation of bacterial-type flagellum-dependent cell motility"/>
    <property type="evidence" value="ECO:0007669"/>
    <property type="project" value="TreeGrafter"/>
</dbReference>
<dbReference type="Proteomes" id="UP000539350">
    <property type="component" value="Unassembled WGS sequence"/>
</dbReference>
<dbReference type="CDD" id="cd01949">
    <property type="entry name" value="GGDEF"/>
    <property type="match status" value="1"/>
</dbReference>
<dbReference type="Pfam" id="PF00990">
    <property type="entry name" value="GGDEF"/>
    <property type="match status" value="1"/>
</dbReference>
<dbReference type="RefSeq" id="WP_182169074.1">
    <property type="nucleotide sequence ID" value="NZ_JACFXU010000013.1"/>
</dbReference>
<dbReference type="InterPro" id="IPR000160">
    <property type="entry name" value="GGDEF_dom"/>
</dbReference>
<evidence type="ECO:0000313" key="7">
    <source>
        <dbReference type="EMBL" id="MBA6412264.1"/>
    </source>
</evidence>
<evidence type="ECO:0000313" key="8">
    <source>
        <dbReference type="Proteomes" id="UP000539350"/>
    </source>
</evidence>
<dbReference type="GO" id="GO:0043709">
    <property type="term" value="P:cell adhesion involved in single-species biofilm formation"/>
    <property type="evidence" value="ECO:0007669"/>
    <property type="project" value="TreeGrafter"/>
</dbReference>
<dbReference type="EC" id="2.7.7.65" evidence="2"/>
<dbReference type="InterPro" id="IPR043128">
    <property type="entry name" value="Rev_trsase/Diguanyl_cyclase"/>
</dbReference>
<evidence type="ECO:0000256" key="2">
    <source>
        <dbReference type="ARBA" id="ARBA00012528"/>
    </source>
</evidence>
<dbReference type="PROSITE" id="PS50113">
    <property type="entry name" value="PAC"/>
    <property type="match status" value="1"/>
</dbReference>
<dbReference type="AlphaFoldDB" id="A0A7W2YJ51"/>
<evidence type="ECO:0000256" key="3">
    <source>
        <dbReference type="ARBA" id="ARBA00034247"/>
    </source>
</evidence>
<dbReference type="PROSITE" id="PS50112">
    <property type="entry name" value="PAS"/>
    <property type="match status" value="1"/>
</dbReference>
<protein>
    <recommendedName>
        <fullName evidence="2">diguanylate cyclase</fullName>
        <ecNumber evidence="2">2.7.7.65</ecNumber>
    </recommendedName>
</protein>